<protein>
    <recommendedName>
        <fullName evidence="4">Plastid lipid-associated protein/fibrillin conserved domain-containing protein</fullName>
    </recommendedName>
</protein>
<dbReference type="Pfam" id="PF04755">
    <property type="entry name" value="PAP_fibrillin"/>
    <property type="match status" value="1"/>
</dbReference>
<feature type="compositionally biased region" description="Low complexity" evidence="3">
    <location>
        <begin position="209"/>
        <end position="223"/>
    </location>
</feature>
<feature type="compositionally biased region" description="Pro residues" evidence="3">
    <location>
        <begin position="485"/>
        <end position="501"/>
    </location>
</feature>
<sequence>MQTGETLAQIALAYGVAVEQIKAPPQLLAGVLGAGLLAAGTARALIKSGDEPQPAAAVEAAGSAAAAQGEGPTPLPAAAAAAAPHVASAVAEVRALLRDAAVEVNAVEAALAAVRRATAAPAHAAPAAPALPQMHPPAEAHANGNGHGNGAAAAAKVVVTAAAMPAAAIAVALEPAAADAPAHVITAPAGAVAAAPAAPAVAEAALPAAAEAEPEPATVPAVASDAASTAPESTAVGTAGDGAGGEAQTSSQSSSSSPSSITLPDLEAFDTAIMVAAARTRVQAALDAAQSMFGISPAPAAASVDAVLLVTAAEITPPSDSDDADEVVVAVEAEAAGRPMDAAAAGQVLERIRVINKLLEQEQQRAETAGLRPSATAIDLSAEATGAVDAKAAESAAVAPPLPPPQVDRDRAAGLLVRVDRLLSSFDDLDLEAEERLLPASPSGALAPAALLPPGPAAAGPPAAPPSPSAADSSTTAKLRLYLPRQPPPPALLGPGTPPPAAAAASPAADAGLIPASGPATLAPVSVTEALEEAVRPLAAAIPGPVLDRFRDIGRLLEQQPAPIGAIAATAAAAAAAPPPHAARADATLVNLKSGLLDLVYGTARGVNATALQRAAIEEFVCALEARNPNACPTDAVSALVGRWKLVYTSNLASLMLLGALDAMPLVEMGDVVQTINPDSLTATNKIDLSVPLLVSLRAEAGLEVRSPRQFKVRLSRLGLDTYVATPQLTAALEVPDSVQLMGASLDLAPLRRLLAPINSGIEAAQGLLNRATSPELDLDSLPLPPGVSPGAVSDAASVWMLTTYLDDNLRISRDDDGRVFIMLKDVGIYPNDIPQRASSPH</sequence>
<accession>A0A150GPW1</accession>
<evidence type="ECO:0000313" key="6">
    <source>
        <dbReference type="Proteomes" id="UP000075714"/>
    </source>
</evidence>
<dbReference type="EMBL" id="LSYV01000012">
    <property type="protein sequence ID" value="KXZ51877.1"/>
    <property type="molecule type" value="Genomic_DNA"/>
</dbReference>
<dbReference type="Proteomes" id="UP000075714">
    <property type="component" value="Unassembled WGS sequence"/>
</dbReference>
<dbReference type="CDD" id="cd00118">
    <property type="entry name" value="LysM"/>
    <property type="match status" value="1"/>
</dbReference>
<keyword evidence="6" id="KW-1185">Reference proteome</keyword>
<evidence type="ECO:0000259" key="4">
    <source>
        <dbReference type="Pfam" id="PF04755"/>
    </source>
</evidence>
<dbReference type="OrthoDB" id="541936at2759"/>
<dbReference type="PANTHER" id="PTHR31906">
    <property type="entry name" value="PLASTID-LIPID-ASSOCIATED PROTEIN 4, CHLOROPLASTIC-RELATED"/>
    <property type="match status" value="1"/>
</dbReference>
<evidence type="ECO:0000256" key="2">
    <source>
        <dbReference type="ARBA" id="ARBA00022640"/>
    </source>
</evidence>
<feature type="region of interest" description="Disordered" evidence="3">
    <location>
        <begin position="448"/>
        <end position="507"/>
    </location>
</feature>
<feature type="region of interest" description="Disordered" evidence="3">
    <location>
        <begin position="125"/>
        <end position="150"/>
    </location>
</feature>
<evidence type="ECO:0000256" key="1">
    <source>
        <dbReference type="ARBA" id="ARBA00004474"/>
    </source>
</evidence>
<name>A0A150GPW1_GONPE</name>
<dbReference type="AlphaFoldDB" id="A0A150GPW1"/>
<dbReference type="GO" id="GO:0009536">
    <property type="term" value="C:plastid"/>
    <property type="evidence" value="ECO:0007669"/>
    <property type="project" value="UniProtKB-SubCell"/>
</dbReference>
<comment type="caution">
    <text evidence="5">The sequence shown here is derived from an EMBL/GenBank/DDBJ whole genome shotgun (WGS) entry which is preliminary data.</text>
</comment>
<feature type="compositionally biased region" description="Low complexity" evidence="3">
    <location>
        <begin position="246"/>
        <end position="260"/>
    </location>
</feature>
<feature type="region of interest" description="Disordered" evidence="3">
    <location>
        <begin position="209"/>
        <end position="262"/>
    </location>
</feature>
<dbReference type="InterPro" id="IPR018392">
    <property type="entry name" value="LysM"/>
</dbReference>
<gene>
    <name evidence="5" type="ORF">GPECTOR_11g312</name>
</gene>
<dbReference type="InterPro" id="IPR006843">
    <property type="entry name" value="PAP/fibrillin_dom"/>
</dbReference>
<dbReference type="InterPro" id="IPR039633">
    <property type="entry name" value="PAP"/>
</dbReference>
<keyword evidence="2" id="KW-0934">Plastid</keyword>
<proteinExistence type="predicted"/>
<reference evidence="6" key="1">
    <citation type="journal article" date="2016" name="Nat. Commun.">
        <title>The Gonium pectorale genome demonstrates co-option of cell cycle regulation during the evolution of multicellularity.</title>
        <authorList>
            <person name="Hanschen E.R."/>
            <person name="Marriage T.N."/>
            <person name="Ferris P.J."/>
            <person name="Hamaji T."/>
            <person name="Toyoda A."/>
            <person name="Fujiyama A."/>
            <person name="Neme R."/>
            <person name="Noguchi H."/>
            <person name="Minakuchi Y."/>
            <person name="Suzuki M."/>
            <person name="Kawai-Toyooka H."/>
            <person name="Smith D.R."/>
            <person name="Sparks H."/>
            <person name="Anderson J."/>
            <person name="Bakaric R."/>
            <person name="Luria V."/>
            <person name="Karger A."/>
            <person name="Kirschner M.W."/>
            <person name="Durand P.M."/>
            <person name="Michod R.E."/>
            <person name="Nozaki H."/>
            <person name="Olson B.J."/>
        </authorList>
    </citation>
    <scope>NUCLEOTIDE SEQUENCE [LARGE SCALE GENOMIC DNA]</scope>
    <source>
        <strain evidence="6">NIES-2863</strain>
    </source>
</reference>
<evidence type="ECO:0000256" key="3">
    <source>
        <dbReference type="SAM" id="MobiDB-lite"/>
    </source>
</evidence>
<organism evidence="5 6">
    <name type="scientific">Gonium pectorale</name>
    <name type="common">Green alga</name>
    <dbReference type="NCBI Taxonomy" id="33097"/>
    <lineage>
        <taxon>Eukaryota</taxon>
        <taxon>Viridiplantae</taxon>
        <taxon>Chlorophyta</taxon>
        <taxon>core chlorophytes</taxon>
        <taxon>Chlorophyceae</taxon>
        <taxon>CS clade</taxon>
        <taxon>Chlamydomonadales</taxon>
        <taxon>Volvocaceae</taxon>
        <taxon>Gonium</taxon>
    </lineage>
</organism>
<comment type="subcellular location">
    <subcellularLocation>
        <location evidence="1">Plastid</location>
    </subcellularLocation>
</comment>
<feature type="domain" description="Plastid lipid-associated protein/fibrillin conserved" evidence="4">
    <location>
        <begin position="591"/>
        <end position="823"/>
    </location>
</feature>
<evidence type="ECO:0000313" key="5">
    <source>
        <dbReference type="EMBL" id="KXZ51877.1"/>
    </source>
</evidence>